<evidence type="ECO:0000313" key="2">
    <source>
        <dbReference type="EMBL" id="EDW96201.2"/>
    </source>
</evidence>
<gene>
    <name evidence="2" type="primary">Dyak\GE25698</name>
    <name evidence="2" type="synonym">dyak_GLEANR_9307</name>
    <name evidence="2" type="synonym">GE25698</name>
    <name evidence="2" type="ORF">Dyak_GE25698</name>
</gene>
<feature type="region of interest" description="Disordered" evidence="1">
    <location>
        <begin position="260"/>
        <end position="344"/>
    </location>
</feature>
<feature type="compositionally biased region" description="Basic residues" evidence="1">
    <location>
        <begin position="115"/>
        <end position="129"/>
    </location>
</feature>
<feature type="compositionally biased region" description="Polar residues" evidence="1">
    <location>
        <begin position="8"/>
        <end position="19"/>
    </location>
</feature>
<organism evidence="2 3">
    <name type="scientific">Drosophila yakuba</name>
    <name type="common">Fruit fly</name>
    <dbReference type="NCBI Taxonomy" id="7245"/>
    <lineage>
        <taxon>Eukaryota</taxon>
        <taxon>Metazoa</taxon>
        <taxon>Ecdysozoa</taxon>
        <taxon>Arthropoda</taxon>
        <taxon>Hexapoda</taxon>
        <taxon>Insecta</taxon>
        <taxon>Pterygota</taxon>
        <taxon>Neoptera</taxon>
        <taxon>Endopterygota</taxon>
        <taxon>Diptera</taxon>
        <taxon>Brachycera</taxon>
        <taxon>Muscomorpha</taxon>
        <taxon>Ephydroidea</taxon>
        <taxon>Drosophilidae</taxon>
        <taxon>Drosophila</taxon>
        <taxon>Sophophora</taxon>
    </lineage>
</organism>
<dbReference type="Proteomes" id="UP000002282">
    <property type="component" value="Chromosome 3R"/>
</dbReference>
<feature type="region of interest" description="Disordered" evidence="1">
    <location>
        <begin position="104"/>
        <end position="132"/>
    </location>
</feature>
<reference evidence="2 3" key="1">
    <citation type="journal article" date="2007" name="Nature">
        <title>Evolution of genes and genomes on the Drosophila phylogeny.</title>
        <authorList>
            <consortium name="Drosophila 12 Genomes Consortium"/>
            <person name="Clark A.G."/>
            <person name="Eisen M.B."/>
            <person name="Smith D.R."/>
            <person name="Bergman C.M."/>
            <person name="Oliver B."/>
            <person name="Markow T.A."/>
            <person name="Kaufman T.C."/>
            <person name="Kellis M."/>
            <person name="Gelbart W."/>
            <person name="Iyer V.N."/>
            <person name="Pollard D.A."/>
            <person name="Sackton T.B."/>
            <person name="Larracuente A.M."/>
            <person name="Singh N.D."/>
            <person name="Abad J.P."/>
            <person name="Abt D.N."/>
            <person name="Adryan B."/>
            <person name="Aguade M."/>
            <person name="Akashi H."/>
            <person name="Anderson W.W."/>
            <person name="Aquadro C.F."/>
            <person name="Ardell D.H."/>
            <person name="Arguello R."/>
            <person name="Artieri C.G."/>
            <person name="Barbash D.A."/>
            <person name="Barker D."/>
            <person name="Barsanti P."/>
            <person name="Batterham P."/>
            <person name="Batzoglou S."/>
            <person name="Begun D."/>
            <person name="Bhutkar A."/>
            <person name="Blanco E."/>
            <person name="Bosak S.A."/>
            <person name="Bradley R.K."/>
            <person name="Brand A.D."/>
            <person name="Brent M.R."/>
            <person name="Brooks A.N."/>
            <person name="Brown R.H."/>
            <person name="Butlin R.K."/>
            <person name="Caggese C."/>
            <person name="Calvi B.R."/>
            <person name="Bernardo de Carvalho A."/>
            <person name="Caspi A."/>
            <person name="Castrezana S."/>
            <person name="Celniker S.E."/>
            <person name="Chang J.L."/>
            <person name="Chapple C."/>
            <person name="Chatterji S."/>
            <person name="Chinwalla A."/>
            <person name="Civetta A."/>
            <person name="Clifton S.W."/>
            <person name="Comeron J.M."/>
            <person name="Costello J.C."/>
            <person name="Coyne J.A."/>
            <person name="Daub J."/>
            <person name="David R.G."/>
            <person name="Delcher A.L."/>
            <person name="Delehaunty K."/>
            <person name="Do C.B."/>
            <person name="Ebling H."/>
            <person name="Edwards K."/>
            <person name="Eickbush T."/>
            <person name="Evans J.D."/>
            <person name="Filipski A."/>
            <person name="Findeiss S."/>
            <person name="Freyhult E."/>
            <person name="Fulton L."/>
            <person name="Fulton R."/>
            <person name="Garcia A.C."/>
            <person name="Gardiner A."/>
            <person name="Garfield D.A."/>
            <person name="Garvin B.E."/>
            <person name="Gibson G."/>
            <person name="Gilbert D."/>
            <person name="Gnerre S."/>
            <person name="Godfrey J."/>
            <person name="Good R."/>
            <person name="Gotea V."/>
            <person name="Gravely B."/>
            <person name="Greenberg A.J."/>
            <person name="Griffiths-Jones S."/>
            <person name="Gross S."/>
            <person name="Guigo R."/>
            <person name="Gustafson E.A."/>
            <person name="Haerty W."/>
            <person name="Hahn M.W."/>
            <person name="Halligan D.L."/>
            <person name="Halpern A.L."/>
            <person name="Halter G.M."/>
            <person name="Han M.V."/>
            <person name="Heger A."/>
            <person name="Hillier L."/>
            <person name="Hinrichs A.S."/>
            <person name="Holmes I."/>
            <person name="Hoskins R.A."/>
            <person name="Hubisz M.J."/>
            <person name="Hultmark D."/>
            <person name="Huntley M.A."/>
            <person name="Jaffe D.B."/>
            <person name="Jagadeeshan S."/>
            <person name="Jeck W.R."/>
            <person name="Johnson J."/>
            <person name="Jones C.D."/>
            <person name="Jordan W.C."/>
            <person name="Karpen G.H."/>
            <person name="Kataoka E."/>
            <person name="Keightley P.D."/>
            <person name="Kheradpour P."/>
            <person name="Kirkness E.F."/>
            <person name="Koerich L.B."/>
            <person name="Kristiansen K."/>
            <person name="Kudrna D."/>
            <person name="Kulathinal R.J."/>
            <person name="Kumar S."/>
            <person name="Kwok R."/>
            <person name="Lander E."/>
            <person name="Langley C.H."/>
            <person name="Lapoint R."/>
            <person name="Lazzaro B.P."/>
            <person name="Lee S.J."/>
            <person name="Levesque L."/>
            <person name="Li R."/>
            <person name="Lin C.F."/>
            <person name="Lin M.F."/>
            <person name="Lindblad-Toh K."/>
            <person name="Llopart A."/>
            <person name="Long M."/>
            <person name="Low L."/>
            <person name="Lozovsky E."/>
            <person name="Lu J."/>
            <person name="Luo M."/>
            <person name="Machado C.A."/>
            <person name="Makalowski W."/>
            <person name="Marzo M."/>
            <person name="Matsuda M."/>
            <person name="Matzkin L."/>
            <person name="McAllister B."/>
            <person name="McBride C.S."/>
            <person name="McKernan B."/>
            <person name="McKernan K."/>
            <person name="Mendez-Lago M."/>
            <person name="Minx P."/>
            <person name="Mollenhauer M.U."/>
            <person name="Montooth K."/>
            <person name="Mount S.M."/>
            <person name="Mu X."/>
            <person name="Myers E."/>
            <person name="Negre B."/>
            <person name="Newfeld S."/>
            <person name="Nielsen R."/>
            <person name="Noor M.A."/>
            <person name="O'Grady P."/>
            <person name="Pachter L."/>
            <person name="Papaceit M."/>
            <person name="Parisi M.J."/>
            <person name="Parisi M."/>
            <person name="Parts L."/>
            <person name="Pedersen J.S."/>
            <person name="Pesole G."/>
            <person name="Phillippy A.M."/>
            <person name="Ponting C.P."/>
            <person name="Pop M."/>
            <person name="Porcelli D."/>
            <person name="Powell J.R."/>
            <person name="Prohaska S."/>
            <person name="Pruitt K."/>
            <person name="Puig M."/>
            <person name="Quesneville H."/>
            <person name="Ram K.R."/>
            <person name="Rand D."/>
            <person name="Rasmussen M.D."/>
            <person name="Reed L.K."/>
            <person name="Reenan R."/>
            <person name="Reily A."/>
            <person name="Remington K.A."/>
            <person name="Rieger T.T."/>
            <person name="Ritchie M.G."/>
            <person name="Robin C."/>
            <person name="Rogers Y.H."/>
            <person name="Rohde C."/>
            <person name="Rozas J."/>
            <person name="Rubenfield M.J."/>
            <person name="Ruiz A."/>
            <person name="Russo S."/>
            <person name="Salzberg S.L."/>
            <person name="Sanchez-Gracia A."/>
            <person name="Saranga D.J."/>
            <person name="Sato H."/>
            <person name="Schaeffer S.W."/>
            <person name="Schatz M.C."/>
            <person name="Schlenke T."/>
            <person name="Schwartz R."/>
            <person name="Segarra C."/>
            <person name="Singh R.S."/>
            <person name="Sirot L."/>
            <person name="Sirota M."/>
            <person name="Sisneros N.B."/>
            <person name="Smith C.D."/>
            <person name="Smith T.F."/>
            <person name="Spieth J."/>
            <person name="Stage D.E."/>
            <person name="Stark A."/>
            <person name="Stephan W."/>
            <person name="Strausberg R.L."/>
            <person name="Strempel S."/>
            <person name="Sturgill D."/>
            <person name="Sutton G."/>
            <person name="Sutton G.G."/>
            <person name="Tao W."/>
            <person name="Teichmann S."/>
            <person name="Tobari Y.N."/>
            <person name="Tomimura Y."/>
            <person name="Tsolas J.M."/>
            <person name="Valente V.L."/>
            <person name="Venter E."/>
            <person name="Venter J.C."/>
            <person name="Vicario S."/>
            <person name="Vieira F.G."/>
            <person name="Vilella A.J."/>
            <person name="Villasante A."/>
            <person name="Walenz B."/>
            <person name="Wang J."/>
            <person name="Wasserman M."/>
            <person name="Watts T."/>
            <person name="Wilson D."/>
            <person name="Wilson R.K."/>
            <person name="Wing R.A."/>
            <person name="Wolfner M.F."/>
            <person name="Wong A."/>
            <person name="Wong G.K."/>
            <person name="Wu C.I."/>
            <person name="Wu G."/>
            <person name="Yamamoto D."/>
            <person name="Yang H.P."/>
            <person name="Yang S.P."/>
            <person name="Yorke J.A."/>
            <person name="Yoshida K."/>
            <person name="Zdobnov E."/>
            <person name="Zhang P."/>
            <person name="Zhang Y."/>
            <person name="Zimin A.V."/>
            <person name="Baldwin J."/>
            <person name="Abdouelleil A."/>
            <person name="Abdulkadir J."/>
            <person name="Abebe A."/>
            <person name="Abera B."/>
            <person name="Abreu J."/>
            <person name="Acer S.C."/>
            <person name="Aftuck L."/>
            <person name="Alexander A."/>
            <person name="An P."/>
            <person name="Anderson E."/>
            <person name="Anderson S."/>
            <person name="Arachi H."/>
            <person name="Azer M."/>
            <person name="Bachantsang P."/>
            <person name="Barry A."/>
            <person name="Bayul T."/>
            <person name="Berlin A."/>
            <person name="Bessette D."/>
            <person name="Bloom T."/>
            <person name="Blye J."/>
            <person name="Boguslavskiy L."/>
            <person name="Bonnet C."/>
            <person name="Boukhgalter B."/>
            <person name="Bourzgui I."/>
            <person name="Brown A."/>
            <person name="Cahill P."/>
            <person name="Channer S."/>
            <person name="Cheshatsang Y."/>
            <person name="Chuda L."/>
            <person name="Citroen M."/>
            <person name="Collymore A."/>
            <person name="Cooke P."/>
            <person name="Costello M."/>
            <person name="D'Aco K."/>
            <person name="Daza R."/>
            <person name="De Haan G."/>
            <person name="DeGray S."/>
            <person name="DeMaso C."/>
            <person name="Dhargay N."/>
            <person name="Dooley K."/>
            <person name="Dooley E."/>
            <person name="Doricent M."/>
            <person name="Dorje P."/>
            <person name="Dorjee K."/>
            <person name="Dupes A."/>
            <person name="Elong R."/>
            <person name="Falk J."/>
            <person name="Farina A."/>
            <person name="Faro S."/>
            <person name="Ferguson D."/>
            <person name="Fisher S."/>
            <person name="Foley C.D."/>
            <person name="Franke A."/>
            <person name="Friedrich D."/>
            <person name="Gadbois L."/>
            <person name="Gearin G."/>
            <person name="Gearin C.R."/>
            <person name="Giannoukos G."/>
            <person name="Goode T."/>
            <person name="Graham J."/>
            <person name="Grandbois E."/>
            <person name="Grewal S."/>
            <person name="Gyaltsen K."/>
            <person name="Hafez N."/>
            <person name="Hagos B."/>
            <person name="Hall J."/>
            <person name="Henson C."/>
            <person name="Hollinger A."/>
            <person name="Honan T."/>
            <person name="Huard M.D."/>
            <person name="Hughes L."/>
            <person name="Hurhula B."/>
            <person name="Husby M.E."/>
            <person name="Kamat A."/>
            <person name="Kanga B."/>
            <person name="Kashin S."/>
            <person name="Khazanovich D."/>
            <person name="Kisner P."/>
            <person name="Lance K."/>
            <person name="Lara M."/>
            <person name="Lee W."/>
            <person name="Lennon N."/>
            <person name="Letendre F."/>
            <person name="LeVine R."/>
            <person name="Lipovsky A."/>
            <person name="Liu X."/>
            <person name="Liu J."/>
            <person name="Liu S."/>
            <person name="Lokyitsang T."/>
            <person name="Lokyitsang Y."/>
            <person name="Lubonja R."/>
            <person name="Lui A."/>
            <person name="MacDonald P."/>
            <person name="Magnisalis V."/>
            <person name="Maru K."/>
            <person name="Matthews C."/>
            <person name="McCusker W."/>
            <person name="McDonough S."/>
            <person name="Mehta T."/>
            <person name="Meldrim J."/>
            <person name="Meneus L."/>
            <person name="Mihai O."/>
            <person name="Mihalev A."/>
            <person name="Mihova T."/>
            <person name="Mittelman R."/>
            <person name="Mlenga V."/>
            <person name="Montmayeur A."/>
            <person name="Mulrain L."/>
            <person name="Navidi A."/>
            <person name="Naylor J."/>
            <person name="Negash T."/>
            <person name="Nguyen T."/>
            <person name="Nguyen N."/>
            <person name="Nicol R."/>
            <person name="Norbu C."/>
            <person name="Norbu N."/>
            <person name="Novod N."/>
            <person name="O'Neill B."/>
            <person name="Osman S."/>
            <person name="Markiewicz E."/>
            <person name="Oyono O.L."/>
            <person name="Patti C."/>
            <person name="Phunkhang P."/>
            <person name="Pierre F."/>
            <person name="Priest M."/>
            <person name="Raghuraman S."/>
            <person name="Rege F."/>
            <person name="Reyes R."/>
            <person name="Rise C."/>
            <person name="Rogov P."/>
            <person name="Ross K."/>
            <person name="Ryan E."/>
            <person name="Settipalli S."/>
            <person name="Shea T."/>
            <person name="Sherpa N."/>
            <person name="Shi L."/>
            <person name="Shih D."/>
            <person name="Sparrow T."/>
            <person name="Spaulding J."/>
            <person name="Stalker J."/>
            <person name="Stange-Thomann N."/>
            <person name="Stavropoulos S."/>
            <person name="Stone C."/>
            <person name="Strader C."/>
            <person name="Tesfaye S."/>
            <person name="Thomson T."/>
            <person name="Thoulutsang Y."/>
            <person name="Thoulutsang D."/>
            <person name="Topham K."/>
            <person name="Topping I."/>
            <person name="Tsamla T."/>
            <person name="Vassiliev H."/>
            <person name="Vo A."/>
            <person name="Wangchuk T."/>
            <person name="Wangdi T."/>
            <person name="Weiand M."/>
            <person name="Wilkinson J."/>
            <person name="Wilson A."/>
            <person name="Yadav S."/>
            <person name="Young G."/>
            <person name="Yu Q."/>
            <person name="Zembek L."/>
            <person name="Zhong D."/>
            <person name="Zimmer A."/>
            <person name="Zwirko Z."/>
            <person name="Jaffe D.B."/>
            <person name="Alvarez P."/>
            <person name="Brockman W."/>
            <person name="Butler J."/>
            <person name="Chin C."/>
            <person name="Gnerre S."/>
            <person name="Grabherr M."/>
            <person name="Kleber M."/>
            <person name="Mauceli E."/>
            <person name="MacCallum I."/>
        </authorList>
    </citation>
    <scope>NUCLEOTIDE SEQUENCE [LARGE SCALE GENOMIC DNA]</scope>
    <source>
        <strain evidence="3">Tai18E2 / Tucson 14021-0261.01</strain>
    </source>
</reference>
<dbReference type="EMBL" id="CM000160">
    <property type="protein sequence ID" value="EDW96201.2"/>
    <property type="molecule type" value="Genomic_DNA"/>
</dbReference>
<dbReference type="eggNOG" id="ENOG502SFUK">
    <property type="taxonomic scope" value="Eukaryota"/>
</dbReference>
<feature type="compositionally biased region" description="Polar residues" evidence="1">
    <location>
        <begin position="260"/>
        <end position="293"/>
    </location>
</feature>
<feature type="region of interest" description="Disordered" evidence="1">
    <location>
        <begin position="1"/>
        <end position="33"/>
    </location>
</feature>
<evidence type="ECO:0000313" key="3">
    <source>
        <dbReference type="Proteomes" id="UP000002282"/>
    </source>
</evidence>
<sequence>MRKRAASAISSYHNQQPASQPKEMNRTSLSGGRTSRRLPALLFVLLLCLVARTTGRPSTEDEGDLAIIPPDADNVEIHKVKIVNGVMQEDHPVIMYKEDFVSEDYDPTKPDPSPSHHKKHKRTRHHHAKQVTERKEDQILFDILPDKPIVLEEDLKALPPSKVEAAQLAEPIKEEWLAKYPKKYHSRQRREVPRNYEKVFDYHYGTVRWEPPLTYSHFRVSVKGKEPHLVGPPNRKNQGQQNIPTPDSVNSRLDLFHNSNPADADNSVFNGSSTTTRSPFQVNDSDFVTSSPLAPSVQEAPEVPSFPSWRPANSLPRPPPTRTPVVGLPTLRPNSRPVPPSVGAEGEPKVSKCVWAIVNCCTGESKKVRYNCFEEFGCHGAFWDINPCADEGVKQAELVPLAGFSPPVFTPPVPGRRPSSRKDAFQFPQDIGYQENSKCQRASKLCCSQRNIGSQYDCFHHHGCSESISTIISTCS</sequence>
<reference evidence="2 3" key="2">
    <citation type="journal article" date="2007" name="PLoS Biol.">
        <title>Principles of genome evolution in the Drosophila melanogaster species group.</title>
        <authorList>
            <person name="Ranz J.M."/>
            <person name="Maurin D."/>
            <person name="Chan Y.S."/>
            <person name="von Grotthuss M."/>
            <person name="Hillier L.W."/>
            <person name="Roote J."/>
            <person name="Ashburner M."/>
            <person name="Bergman C.M."/>
        </authorList>
    </citation>
    <scope>NUCLEOTIDE SEQUENCE [LARGE SCALE GENOMIC DNA]</scope>
    <source>
        <strain evidence="3">Tai18E2 / Tucson 14021-0261.01</strain>
    </source>
</reference>
<proteinExistence type="predicted"/>
<dbReference type="OrthoDB" id="6350087at2759"/>
<dbReference type="AlphaFoldDB" id="B4PQ92"/>
<accession>B4PQ92</accession>
<keyword evidence="3" id="KW-1185">Reference proteome</keyword>
<protein>
    <submittedName>
        <fullName evidence="2">Uncharacterized protein, isoform A</fullName>
    </submittedName>
</protein>
<evidence type="ECO:0000256" key="1">
    <source>
        <dbReference type="SAM" id="MobiDB-lite"/>
    </source>
</evidence>
<name>B4PQ92_DROYA</name>
<dbReference type="GO" id="GO:0045434">
    <property type="term" value="P:negative regulation of female receptivity, post-mating"/>
    <property type="evidence" value="ECO:0007669"/>
    <property type="project" value="EnsemblMetazoa"/>
</dbReference>
<dbReference type="HOGENOM" id="CLU_615771_0_0_1"/>